<evidence type="ECO:0000256" key="2">
    <source>
        <dbReference type="ARBA" id="ARBA00022670"/>
    </source>
</evidence>
<name>A0ABD4K6U5_9ENTR</name>
<keyword evidence="3" id="KW-0378">Hydrolase</keyword>
<dbReference type="Gene3D" id="3.90.1720.10">
    <property type="entry name" value="endopeptidase domain like (from Nostoc punctiforme)"/>
    <property type="match status" value="1"/>
</dbReference>
<keyword evidence="4" id="KW-0788">Thiol protease</keyword>
<reference evidence="6 7" key="1">
    <citation type="submission" date="2020-11" db="EMBL/GenBank/DDBJ databases">
        <title>Identification of Lelliottia nimipressuralis from Wound Infection by Whole Genome-Based Bacterial Identification.</title>
        <authorList>
            <person name="Navarathna D.H."/>
            <person name="Choi H."/>
            <person name="Jinadatha C."/>
            <person name="Chatterjee P."/>
            <person name="Hwang M."/>
        </authorList>
    </citation>
    <scope>NUCLEOTIDE SEQUENCE [LARGE SCALE GENOMIC DNA]</scope>
    <source>
        <strain evidence="6 7">DN2020</strain>
    </source>
</reference>
<dbReference type="SUPFAM" id="SSF54001">
    <property type="entry name" value="Cysteine proteinases"/>
    <property type="match status" value="1"/>
</dbReference>
<gene>
    <name evidence="6" type="ORF">ISP11_03140</name>
</gene>
<comment type="caution">
    <text evidence="6">The sequence shown here is derived from an EMBL/GenBank/DDBJ whole genome shotgun (WGS) entry which is preliminary data.</text>
</comment>
<dbReference type="RefSeq" id="WP_194512331.1">
    <property type="nucleotide sequence ID" value="NZ_JADIXP010000002.1"/>
</dbReference>
<dbReference type="InterPro" id="IPR000064">
    <property type="entry name" value="NLP_P60_dom"/>
</dbReference>
<dbReference type="Proteomes" id="UP000628560">
    <property type="component" value="Unassembled WGS sequence"/>
</dbReference>
<evidence type="ECO:0000313" key="6">
    <source>
        <dbReference type="EMBL" id="MBF4176850.1"/>
    </source>
</evidence>
<sequence>MLKDGFISKVIGKPWRNRACTFDAMDCWAVVVLYYRHVLGIEIHQTPDYESGHDFMTCYDGDVVFWRRTESFTEGDIFVAWVGSKPVHVGLIIDGKALHSRGDNGHVRYDAIRTIQKLFTRVEFYQYAGNRNSARPGDAEGQGGN</sequence>
<evidence type="ECO:0000313" key="7">
    <source>
        <dbReference type="Proteomes" id="UP000628560"/>
    </source>
</evidence>
<organism evidence="6 7">
    <name type="scientific">Lelliottia nimipressuralis</name>
    <dbReference type="NCBI Taxonomy" id="69220"/>
    <lineage>
        <taxon>Bacteria</taxon>
        <taxon>Pseudomonadati</taxon>
        <taxon>Pseudomonadota</taxon>
        <taxon>Gammaproteobacteria</taxon>
        <taxon>Enterobacterales</taxon>
        <taxon>Enterobacteriaceae</taxon>
        <taxon>Lelliottia</taxon>
    </lineage>
</organism>
<feature type="domain" description="NlpC/P60" evidence="5">
    <location>
        <begin position="14"/>
        <end position="113"/>
    </location>
</feature>
<dbReference type="AlphaFoldDB" id="A0ABD4K6U5"/>
<evidence type="ECO:0000256" key="3">
    <source>
        <dbReference type="ARBA" id="ARBA00022801"/>
    </source>
</evidence>
<keyword evidence="2" id="KW-0645">Protease</keyword>
<protein>
    <submittedName>
        <fullName evidence="6">C40 family peptidase</fullName>
    </submittedName>
</protein>
<dbReference type="GO" id="GO:0008234">
    <property type="term" value="F:cysteine-type peptidase activity"/>
    <property type="evidence" value="ECO:0007669"/>
    <property type="project" value="UniProtKB-KW"/>
</dbReference>
<dbReference type="EMBL" id="JADIXP010000002">
    <property type="protein sequence ID" value="MBF4176850.1"/>
    <property type="molecule type" value="Genomic_DNA"/>
</dbReference>
<evidence type="ECO:0000256" key="4">
    <source>
        <dbReference type="ARBA" id="ARBA00022807"/>
    </source>
</evidence>
<proteinExistence type="inferred from homology"/>
<dbReference type="GO" id="GO:0006508">
    <property type="term" value="P:proteolysis"/>
    <property type="evidence" value="ECO:0007669"/>
    <property type="project" value="UniProtKB-KW"/>
</dbReference>
<dbReference type="Pfam" id="PF00877">
    <property type="entry name" value="NLPC_P60"/>
    <property type="match status" value="1"/>
</dbReference>
<evidence type="ECO:0000256" key="1">
    <source>
        <dbReference type="ARBA" id="ARBA00007074"/>
    </source>
</evidence>
<dbReference type="InterPro" id="IPR038765">
    <property type="entry name" value="Papain-like_cys_pep_sf"/>
</dbReference>
<evidence type="ECO:0000259" key="5">
    <source>
        <dbReference type="Pfam" id="PF00877"/>
    </source>
</evidence>
<comment type="similarity">
    <text evidence="1">Belongs to the peptidase C40 family.</text>
</comment>
<accession>A0ABD4K6U5</accession>